<reference evidence="8" key="1">
    <citation type="journal article" date="2019" name="Int. J. Syst. Evol. Microbiol.">
        <title>The Global Catalogue of Microorganisms (GCM) 10K type strain sequencing project: providing services to taxonomists for standard genome sequencing and annotation.</title>
        <authorList>
            <consortium name="The Broad Institute Genomics Platform"/>
            <consortium name="The Broad Institute Genome Sequencing Center for Infectious Disease"/>
            <person name="Wu L."/>
            <person name="Ma J."/>
        </authorList>
    </citation>
    <scope>NUCLEOTIDE SEQUENCE [LARGE SCALE GENOMIC DNA]</scope>
    <source>
        <strain evidence="8">GH52</strain>
    </source>
</reference>
<feature type="transmembrane region" description="Helical" evidence="6">
    <location>
        <begin position="41"/>
        <end position="64"/>
    </location>
</feature>
<dbReference type="PANTHER" id="PTHR30250">
    <property type="entry name" value="PST FAMILY PREDICTED COLANIC ACID TRANSPORTER"/>
    <property type="match status" value="1"/>
</dbReference>
<evidence type="ECO:0000313" key="8">
    <source>
        <dbReference type="Proteomes" id="UP001597362"/>
    </source>
</evidence>
<dbReference type="InterPro" id="IPR024923">
    <property type="entry name" value="PG_synth_SpoVB"/>
</dbReference>
<dbReference type="CDD" id="cd13124">
    <property type="entry name" value="MATE_SpoVB_like"/>
    <property type="match status" value="1"/>
</dbReference>
<evidence type="ECO:0000256" key="5">
    <source>
        <dbReference type="ARBA" id="ARBA00023136"/>
    </source>
</evidence>
<feature type="transmembrane region" description="Helical" evidence="6">
    <location>
        <begin position="85"/>
        <end position="108"/>
    </location>
</feature>
<accession>A0ABW4YQH2</accession>
<protein>
    <submittedName>
        <fullName evidence="7">Polysaccharide biosynthesis C-terminal domain-containing protein</fullName>
    </submittedName>
</protein>
<feature type="transmembrane region" description="Helical" evidence="6">
    <location>
        <begin position="120"/>
        <end position="140"/>
    </location>
</feature>
<keyword evidence="8" id="KW-1185">Reference proteome</keyword>
<evidence type="ECO:0000256" key="6">
    <source>
        <dbReference type="SAM" id="Phobius"/>
    </source>
</evidence>
<evidence type="ECO:0000256" key="2">
    <source>
        <dbReference type="ARBA" id="ARBA00022475"/>
    </source>
</evidence>
<feature type="transmembrane region" description="Helical" evidence="6">
    <location>
        <begin position="423"/>
        <end position="441"/>
    </location>
</feature>
<dbReference type="PIRSF" id="PIRSF038958">
    <property type="entry name" value="PG_synth_SpoVB"/>
    <property type="match status" value="1"/>
</dbReference>
<evidence type="ECO:0000256" key="1">
    <source>
        <dbReference type="ARBA" id="ARBA00004651"/>
    </source>
</evidence>
<keyword evidence="2" id="KW-1003">Cell membrane</keyword>
<feature type="transmembrane region" description="Helical" evidence="6">
    <location>
        <begin position="264"/>
        <end position="284"/>
    </location>
</feature>
<evidence type="ECO:0000256" key="4">
    <source>
        <dbReference type="ARBA" id="ARBA00022989"/>
    </source>
</evidence>
<organism evidence="7 8">
    <name type="scientific">Paenibacillus yanchengensis</name>
    <dbReference type="NCBI Taxonomy" id="2035833"/>
    <lineage>
        <taxon>Bacteria</taxon>
        <taxon>Bacillati</taxon>
        <taxon>Bacillota</taxon>
        <taxon>Bacilli</taxon>
        <taxon>Bacillales</taxon>
        <taxon>Paenibacillaceae</taxon>
        <taxon>Paenibacillus</taxon>
    </lineage>
</organism>
<dbReference type="InterPro" id="IPR050833">
    <property type="entry name" value="Poly_Biosynth_Transport"/>
</dbReference>
<gene>
    <name evidence="7" type="ORF">ACFSJH_18500</name>
</gene>
<feature type="transmembrane region" description="Helical" evidence="6">
    <location>
        <begin position="322"/>
        <end position="341"/>
    </location>
</feature>
<comment type="subcellular location">
    <subcellularLocation>
        <location evidence="1">Cell membrane</location>
        <topology evidence="1">Multi-pass membrane protein</topology>
    </subcellularLocation>
</comment>
<dbReference type="Proteomes" id="UP001597362">
    <property type="component" value="Unassembled WGS sequence"/>
</dbReference>
<dbReference type="InterPro" id="IPR002797">
    <property type="entry name" value="Polysacc_synth"/>
</dbReference>
<name>A0ABW4YQH2_9BACL</name>
<feature type="transmembrane region" description="Helical" evidence="6">
    <location>
        <begin position="510"/>
        <end position="534"/>
    </location>
</feature>
<keyword evidence="5 6" id="KW-0472">Membrane</keyword>
<evidence type="ECO:0000313" key="7">
    <source>
        <dbReference type="EMBL" id="MFD2117724.1"/>
    </source>
</evidence>
<keyword evidence="4 6" id="KW-1133">Transmembrane helix</keyword>
<proteinExistence type="predicted"/>
<feature type="transmembrane region" description="Helical" evidence="6">
    <location>
        <begin position="478"/>
        <end position="495"/>
    </location>
</feature>
<dbReference type="RefSeq" id="WP_377774970.1">
    <property type="nucleotide sequence ID" value="NZ_JBHUHO010000046.1"/>
</dbReference>
<comment type="caution">
    <text evidence="7">The sequence shown here is derived from an EMBL/GenBank/DDBJ whole genome shotgun (WGS) entry which is preliminary data.</text>
</comment>
<dbReference type="Pfam" id="PF01943">
    <property type="entry name" value="Polysacc_synt"/>
    <property type="match status" value="1"/>
</dbReference>
<feature type="transmembrane region" description="Helical" evidence="6">
    <location>
        <begin position="447"/>
        <end position="466"/>
    </location>
</feature>
<keyword evidence="3 6" id="KW-0812">Transmembrane</keyword>
<sequence length="569" mass="61486">MLKKDNLIRGTLILTVAALTARVLGLFQRVPLDYMLGSQGMIAFTIANQVYMVLLIIATAGFPSAVSKMVSERYALGQPAEAKRIFHAALAFGAITGVILSATLFIVAPTWAKIADLPSAYLAIRAIAPALLLFPIIAMMRGYFQGRQLMSAGGISQIVEQFMRVLLGLGLGLIVLDLGWGDDWAAAAVTFGSVFGSIGAFGVMIWFGRKLKRQDQMEQVKVKPRFNAEASAALMMSSSSSKSVRNSTVNQGSKTKFRKIYREILAMSLPALLTSMTVNLIYLFDTSFFKRLTSGFYTAEMSDIVQADYGIKAISLAGIPPILAIALGSTIIPVISSAFSVNNMKEVQKQASLVMRIVCFTGVPVALLLAIASYSVTGLLFVSPSGSDVVALLTIGTIVQITMMTTNSILYGMSRSKTSMYHTATGLLLKVVISVATAPFIGIYGLILGSTICFIVITMLNVRTINQIVTLRVLGKRWVPYLSAVAIAGLAGWLSERGVLLWTTNLPNKVSYFISASVTAAVVGALYVALLFVFKVITADDLHSFPNKLRKPLEKIMRIFTGNQKMRSK</sequence>
<dbReference type="EMBL" id="JBHUHO010000046">
    <property type="protein sequence ID" value="MFD2117724.1"/>
    <property type="molecule type" value="Genomic_DNA"/>
</dbReference>
<dbReference type="PANTHER" id="PTHR30250:SF21">
    <property type="entry name" value="LIPID II FLIPPASE MURJ"/>
    <property type="match status" value="1"/>
</dbReference>
<feature type="transmembrane region" description="Helical" evidence="6">
    <location>
        <begin position="389"/>
        <end position="411"/>
    </location>
</feature>
<evidence type="ECO:0000256" key="3">
    <source>
        <dbReference type="ARBA" id="ARBA00022692"/>
    </source>
</evidence>
<feature type="transmembrane region" description="Helical" evidence="6">
    <location>
        <begin position="353"/>
        <end position="377"/>
    </location>
</feature>
<feature type="transmembrane region" description="Helical" evidence="6">
    <location>
        <begin position="161"/>
        <end position="180"/>
    </location>
</feature>
<feature type="transmembrane region" description="Helical" evidence="6">
    <location>
        <begin position="186"/>
        <end position="207"/>
    </location>
</feature>